<dbReference type="RefSeq" id="WP_227019354.1">
    <property type="nucleotide sequence ID" value="NZ_JAGSND010000011.1"/>
</dbReference>
<evidence type="ECO:0000256" key="4">
    <source>
        <dbReference type="ARBA" id="ARBA00022475"/>
    </source>
</evidence>
<keyword evidence="4" id="KW-1003">Cell membrane</keyword>
<evidence type="ECO:0000313" key="11">
    <source>
        <dbReference type="EMBL" id="MBR0599221.1"/>
    </source>
</evidence>
<dbReference type="GO" id="GO:0015297">
    <property type="term" value="F:antiporter activity"/>
    <property type="evidence" value="ECO:0007669"/>
    <property type="project" value="UniProtKB-KW"/>
</dbReference>
<accession>A0A8J7W555</accession>
<dbReference type="InterPro" id="IPR052180">
    <property type="entry name" value="NhaC_Na-H+_Antiporter"/>
</dbReference>
<comment type="caution">
    <text evidence="11">The sequence shown here is derived from an EMBL/GenBank/DDBJ whole genome shotgun (WGS) entry which is preliminary data.</text>
</comment>
<keyword evidence="2" id="KW-0813">Transport</keyword>
<feature type="transmembrane region" description="Helical" evidence="9">
    <location>
        <begin position="12"/>
        <end position="33"/>
    </location>
</feature>
<dbReference type="AlphaFoldDB" id="A0A8J7W555"/>
<evidence type="ECO:0000256" key="9">
    <source>
        <dbReference type="SAM" id="Phobius"/>
    </source>
</evidence>
<proteinExistence type="inferred from homology"/>
<keyword evidence="12" id="KW-1185">Reference proteome</keyword>
<dbReference type="Proteomes" id="UP000675664">
    <property type="component" value="Unassembled WGS sequence"/>
</dbReference>
<evidence type="ECO:0000259" key="10">
    <source>
        <dbReference type="Pfam" id="PF03553"/>
    </source>
</evidence>
<feature type="transmembrane region" description="Helical" evidence="9">
    <location>
        <begin position="267"/>
        <end position="290"/>
    </location>
</feature>
<gene>
    <name evidence="11" type="primary">nhaC</name>
    <name evidence="11" type="ORF">KCX82_15125</name>
</gene>
<evidence type="ECO:0000256" key="7">
    <source>
        <dbReference type="ARBA" id="ARBA00023136"/>
    </source>
</evidence>
<name>A0A8J7W555_9FIRM</name>
<reference evidence="11" key="2">
    <citation type="submission" date="2021-04" db="EMBL/GenBank/DDBJ databases">
        <authorList>
            <person name="Liu J."/>
        </authorList>
    </citation>
    <scope>NUCLEOTIDE SEQUENCE</scope>
    <source>
        <strain evidence="11">BAD-6</strain>
    </source>
</reference>
<dbReference type="EMBL" id="JAGSND010000011">
    <property type="protein sequence ID" value="MBR0599221.1"/>
    <property type="molecule type" value="Genomic_DNA"/>
</dbReference>
<feature type="transmembrane region" description="Helical" evidence="9">
    <location>
        <begin position="196"/>
        <end position="218"/>
    </location>
</feature>
<evidence type="ECO:0000256" key="3">
    <source>
        <dbReference type="ARBA" id="ARBA00022449"/>
    </source>
</evidence>
<feature type="transmembrane region" description="Helical" evidence="9">
    <location>
        <begin position="239"/>
        <end position="261"/>
    </location>
</feature>
<organism evidence="11 12">
    <name type="scientific">Sinanaerobacter chloroacetimidivorans</name>
    <dbReference type="NCBI Taxonomy" id="2818044"/>
    <lineage>
        <taxon>Bacteria</taxon>
        <taxon>Bacillati</taxon>
        <taxon>Bacillota</taxon>
        <taxon>Clostridia</taxon>
        <taxon>Peptostreptococcales</taxon>
        <taxon>Anaerovoracaceae</taxon>
        <taxon>Sinanaerobacter</taxon>
    </lineage>
</organism>
<dbReference type="PANTHER" id="PTHR33451:SF3">
    <property type="entry name" value="MALATE-2H(+)_NA(+)-LACTATE ANTIPORTER"/>
    <property type="match status" value="1"/>
</dbReference>
<evidence type="ECO:0000256" key="6">
    <source>
        <dbReference type="ARBA" id="ARBA00022989"/>
    </source>
</evidence>
<comment type="similarity">
    <text evidence="8">Belongs to the NhaC Na(+)/H(+) (TC 2.A.35) antiporter family.</text>
</comment>
<evidence type="ECO:0000256" key="8">
    <source>
        <dbReference type="ARBA" id="ARBA00038435"/>
    </source>
</evidence>
<dbReference type="InterPro" id="IPR018461">
    <property type="entry name" value="Na/H_Antiport_NhaC-like_C"/>
</dbReference>
<keyword evidence="6 9" id="KW-1133">Transmembrane helix</keyword>
<feature type="transmembrane region" description="Helical" evidence="9">
    <location>
        <begin position="80"/>
        <end position="102"/>
    </location>
</feature>
<evidence type="ECO:0000313" key="12">
    <source>
        <dbReference type="Proteomes" id="UP000675664"/>
    </source>
</evidence>
<dbReference type="Pfam" id="PF03553">
    <property type="entry name" value="Na_H_antiporter"/>
    <property type="match status" value="1"/>
</dbReference>
<dbReference type="GO" id="GO:0005886">
    <property type="term" value="C:plasma membrane"/>
    <property type="evidence" value="ECO:0007669"/>
    <property type="project" value="UniProtKB-SubCell"/>
</dbReference>
<evidence type="ECO:0000256" key="2">
    <source>
        <dbReference type="ARBA" id="ARBA00022448"/>
    </source>
</evidence>
<dbReference type="InterPro" id="IPR004770">
    <property type="entry name" value="Na/H_antiport_NhaC"/>
</dbReference>
<comment type="subcellular location">
    <subcellularLocation>
        <location evidence="1">Cell membrane</location>
        <topology evidence="1">Multi-pass membrane protein</topology>
    </subcellularLocation>
</comment>
<evidence type="ECO:0000256" key="1">
    <source>
        <dbReference type="ARBA" id="ARBA00004651"/>
    </source>
</evidence>
<feature type="transmembrane region" description="Helical" evidence="9">
    <location>
        <begin position="439"/>
        <end position="457"/>
    </location>
</feature>
<reference evidence="11" key="1">
    <citation type="submission" date="2021-04" db="EMBL/GenBank/DDBJ databases">
        <title>Sinoanaerobacter chloroacetimidivorans sp. nov., an obligate anaerobic bacterium isolated from anaerobic sludge.</title>
        <authorList>
            <person name="Bao Y."/>
        </authorList>
    </citation>
    <scope>NUCLEOTIDE SEQUENCE</scope>
    <source>
        <strain evidence="11">BAD-6</strain>
    </source>
</reference>
<keyword evidence="7 9" id="KW-0472">Membrane</keyword>
<keyword evidence="3" id="KW-0050">Antiport</keyword>
<dbReference type="NCBIfam" id="TIGR00931">
    <property type="entry name" value="antiport_nhaC"/>
    <property type="match status" value="1"/>
</dbReference>
<evidence type="ECO:0000256" key="5">
    <source>
        <dbReference type="ARBA" id="ARBA00022692"/>
    </source>
</evidence>
<dbReference type="PANTHER" id="PTHR33451">
    <property type="entry name" value="MALATE-2H(+)/NA(+)-LACTATE ANTIPORTER"/>
    <property type="match status" value="1"/>
</dbReference>
<sequence length="484" mass="52024">MEEKRKSNDQPSFGIALLIVIFLFALLIIQVVQLGSPDIHMTLIFAISFATLVLMLTGMKWKRIEEGIMHGCKIATIPMLILMFIGMLIPTWIASGTIPVLMYYGLQLISPSMFLFTAAIICGVASLSTGSSWTTGATFGVAFMGISMGLGVPAPMAAGAIVSGAIIGDKLSPLSDSTNLAAGVCEANLFKHIKSMLYTTVPAFVIALIIYFILGMRYSADNIDTTAVDSILAGLSGNFNITPGIAIISLIPLAAVVIMAFKQVSALAAMVIASLIGMVLAIVINGYSLYEMMSFMNYGFTIDTGIADVDKLLNRGGLQSMMWTVSLGYLGLSYGGILEKTGTLEALIGKMLVLTRNARNLIITHIISAIAVNMLSASQYVAILIPGRMYLSSYDKLHIKRQVASRTCEDGGTVTSPLVPWGLCGVFFTGALGVATLEYLPYTFLAIFTPLMAILYASTGKFIWYNTEEEQKEIDKSKQSEMIA</sequence>
<feature type="transmembrane region" description="Helical" evidence="9">
    <location>
        <begin position="108"/>
        <end position="127"/>
    </location>
</feature>
<feature type="domain" description="Na+/H+ antiporter NhaC-like C-terminal" evidence="10">
    <location>
        <begin position="164"/>
        <end position="460"/>
    </location>
</feature>
<protein>
    <submittedName>
        <fullName evidence="11">Na+/H+ antiporter NhaC</fullName>
    </submittedName>
</protein>
<feature type="transmembrane region" description="Helical" evidence="9">
    <location>
        <begin position="361"/>
        <end position="385"/>
    </location>
</feature>
<feature type="transmembrane region" description="Helical" evidence="9">
    <location>
        <begin position="139"/>
        <end position="167"/>
    </location>
</feature>
<keyword evidence="5 9" id="KW-0812">Transmembrane</keyword>
<feature type="transmembrane region" description="Helical" evidence="9">
    <location>
        <begin position="39"/>
        <end position="59"/>
    </location>
</feature>